<comment type="caution">
    <text evidence="6">The sequence shown here is derived from an EMBL/GenBank/DDBJ whole genome shotgun (WGS) entry which is preliminary data.</text>
</comment>
<feature type="domain" description="Alpha-type protein kinase" evidence="5">
    <location>
        <begin position="376"/>
        <end position="621"/>
    </location>
</feature>
<organism evidence="6 7">
    <name type="scientific">Mycena belliarum</name>
    <dbReference type="NCBI Taxonomy" id="1033014"/>
    <lineage>
        <taxon>Eukaryota</taxon>
        <taxon>Fungi</taxon>
        <taxon>Dikarya</taxon>
        <taxon>Basidiomycota</taxon>
        <taxon>Agaricomycotina</taxon>
        <taxon>Agaricomycetes</taxon>
        <taxon>Agaricomycetidae</taxon>
        <taxon>Agaricales</taxon>
        <taxon>Marasmiineae</taxon>
        <taxon>Mycenaceae</taxon>
        <taxon>Mycena</taxon>
    </lineage>
</organism>
<dbReference type="EMBL" id="JARJCN010000036">
    <property type="protein sequence ID" value="KAJ7084795.1"/>
    <property type="molecule type" value="Genomic_DNA"/>
</dbReference>
<sequence length="680" mass="75487">MPICADCSEVFHGLETSICCKCNLLEGKSELEKKAIREKPQCLCCGIVFSQLVDPLCKGCCNKFAKADISIPRAVLDVQGAFEQIRDYKTSDFTLEIWEIVQGHKQTASDTRLGLPRAQNTSLAKITAGTAQKKKLDALEKAVPGIGKGMTRIQEMKEKGKRVRMTVTLATSEGTKLTMVQVARLSYNAEEDALIYDVLGTVVEEMQECHASHFPTAAKIYRSMVKFYAAESVTKYFFIPAIRTKSGTVSDFLRYYYDQGIITKPQFESKALEVRLAVSLSELYSGPEGNPFSALSKRPSRLASGKAPSKATAVMASASSSRRRSSAWRTPVNAGPPASQFARHPPTFIEYKFRRYTVEAFGTQVTFSMLPGTEQETILVATDWKSGLSGKTPAEIYKTGFIGQGTSKNVVYARFGNEEYALGQSRDEDLSAADHAQMLQAEVRNMRVGEFVRKEFFTIALEDELFLLDFRFNIDGAILGVLEPLEVGHISASLGLPFADFLATRYLPCGAADKPIQKFTGNEDCGSPPDPNDALTFAIHAFTHFTMMYTKNNLVFCDLQGMYDREGNMVLIDPQSHSSEHDSSKRMYWDKGPKAIEHFLEHHLAVCGKNYICSKMAMQSMEFDTEDPTTPTATGYDDPQSRSPSICRSPARKRQKTVNTDSAVQMRPAPMRIGWPSPKN</sequence>
<keyword evidence="7" id="KW-1185">Reference proteome</keyword>
<dbReference type="Proteomes" id="UP001222325">
    <property type="component" value="Unassembled WGS sequence"/>
</dbReference>
<accession>A0AAD6U0M7</accession>
<dbReference type="AlphaFoldDB" id="A0AAD6U0M7"/>
<feature type="region of interest" description="Disordered" evidence="4">
    <location>
        <begin position="290"/>
        <end position="339"/>
    </location>
</feature>
<name>A0AAD6U0M7_9AGAR</name>
<dbReference type="PROSITE" id="PS51158">
    <property type="entry name" value="ALPHA_KINASE"/>
    <property type="match status" value="1"/>
</dbReference>
<protein>
    <submittedName>
        <fullName evidence="6">Kinase-like domain-containing protein</fullName>
    </submittedName>
</protein>
<dbReference type="CDD" id="cd04515">
    <property type="entry name" value="Alpha_kinase"/>
    <property type="match status" value="1"/>
</dbReference>
<dbReference type="Gene3D" id="3.20.200.10">
    <property type="entry name" value="MHCK/EF2 kinase"/>
    <property type="match status" value="1"/>
</dbReference>
<gene>
    <name evidence="6" type="ORF">B0H15DRAFT_381589</name>
</gene>
<keyword evidence="2" id="KW-0808">Transferase</keyword>
<dbReference type="GO" id="GO:0004674">
    <property type="term" value="F:protein serine/threonine kinase activity"/>
    <property type="evidence" value="ECO:0007669"/>
    <property type="project" value="UniProtKB-KW"/>
</dbReference>
<evidence type="ECO:0000256" key="4">
    <source>
        <dbReference type="SAM" id="MobiDB-lite"/>
    </source>
</evidence>
<dbReference type="Pfam" id="PF02816">
    <property type="entry name" value="Alpha_kinase"/>
    <property type="match status" value="1"/>
</dbReference>
<evidence type="ECO:0000256" key="1">
    <source>
        <dbReference type="ARBA" id="ARBA00022527"/>
    </source>
</evidence>
<dbReference type="InterPro" id="IPR004166">
    <property type="entry name" value="a-kinase_dom"/>
</dbReference>
<dbReference type="SUPFAM" id="SSF56112">
    <property type="entry name" value="Protein kinase-like (PK-like)"/>
    <property type="match status" value="1"/>
</dbReference>
<evidence type="ECO:0000313" key="6">
    <source>
        <dbReference type="EMBL" id="KAJ7084795.1"/>
    </source>
</evidence>
<evidence type="ECO:0000256" key="2">
    <source>
        <dbReference type="ARBA" id="ARBA00022679"/>
    </source>
</evidence>
<feature type="region of interest" description="Disordered" evidence="4">
    <location>
        <begin position="624"/>
        <end position="680"/>
    </location>
</feature>
<dbReference type="GO" id="GO:0005524">
    <property type="term" value="F:ATP binding"/>
    <property type="evidence" value="ECO:0007669"/>
    <property type="project" value="InterPro"/>
</dbReference>
<evidence type="ECO:0000259" key="5">
    <source>
        <dbReference type="PROSITE" id="PS51158"/>
    </source>
</evidence>
<evidence type="ECO:0000313" key="7">
    <source>
        <dbReference type="Proteomes" id="UP001222325"/>
    </source>
</evidence>
<dbReference type="InterPro" id="IPR011009">
    <property type="entry name" value="Kinase-like_dom_sf"/>
</dbReference>
<keyword evidence="3 6" id="KW-0418">Kinase</keyword>
<proteinExistence type="predicted"/>
<keyword evidence="1" id="KW-0723">Serine/threonine-protein kinase</keyword>
<reference evidence="6" key="1">
    <citation type="submission" date="2023-03" db="EMBL/GenBank/DDBJ databases">
        <title>Massive genome expansion in bonnet fungi (Mycena s.s.) driven by repeated elements and novel gene families across ecological guilds.</title>
        <authorList>
            <consortium name="Lawrence Berkeley National Laboratory"/>
            <person name="Harder C.B."/>
            <person name="Miyauchi S."/>
            <person name="Viragh M."/>
            <person name="Kuo A."/>
            <person name="Thoen E."/>
            <person name="Andreopoulos B."/>
            <person name="Lu D."/>
            <person name="Skrede I."/>
            <person name="Drula E."/>
            <person name="Henrissat B."/>
            <person name="Morin E."/>
            <person name="Kohler A."/>
            <person name="Barry K."/>
            <person name="LaButti K."/>
            <person name="Morin E."/>
            <person name="Salamov A."/>
            <person name="Lipzen A."/>
            <person name="Mereny Z."/>
            <person name="Hegedus B."/>
            <person name="Baldrian P."/>
            <person name="Stursova M."/>
            <person name="Weitz H."/>
            <person name="Taylor A."/>
            <person name="Grigoriev I.V."/>
            <person name="Nagy L.G."/>
            <person name="Martin F."/>
            <person name="Kauserud H."/>
        </authorList>
    </citation>
    <scope>NUCLEOTIDE SEQUENCE</scope>
    <source>
        <strain evidence="6">CBHHK173m</strain>
    </source>
</reference>
<evidence type="ECO:0000256" key="3">
    <source>
        <dbReference type="ARBA" id="ARBA00022777"/>
    </source>
</evidence>